<sequence length="202" mass="22500">MVFESIAVYSGLIATIWIFIGVYVASRFYTGYSHSKQFCSELGATGSPTEKLSPLINNYPLGFLFCFFGWYLAQLSNVSTLVNVVGWLVIVHGVGTWVAGYFPMDADPFTKNPTFNCKVHSWAGFIMLLSLVVAPILIAISPTTEMIPLYFRIFSLFAVVAAVYYLFLMAKAVKSQSNPGIHQRISYGFQLIWLSVFSLVLV</sequence>
<keyword evidence="1" id="KW-0472">Membrane</keyword>
<evidence type="ECO:0000313" key="2">
    <source>
        <dbReference type="EMBL" id="MBE0368411.1"/>
    </source>
</evidence>
<reference evidence="2 3" key="1">
    <citation type="submission" date="2015-03" db="EMBL/GenBank/DDBJ databases">
        <title>Genome sequence of Pseudoalteromonas aurantia.</title>
        <authorList>
            <person name="Xie B.-B."/>
            <person name="Rong J.-C."/>
            <person name="Qin Q.-L."/>
            <person name="Zhang Y.-Z."/>
        </authorList>
    </citation>
    <scope>NUCLEOTIDE SEQUENCE [LARGE SCALE GENOMIC DNA]</scope>
    <source>
        <strain evidence="2 3">208</strain>
    </source>
</reference>
<feature type="transmembrane region" description="Helical" evidence="1">
    <location>
        <begin position="6"/>
        <end position="26"/>
    </location>
</feature>
<evidence type="ECO:0000313" key="3">
    <source>
        <dbReference type="Proteomes" id="UP000615755"/>
    </source>
</evidence>
<organism evidence="2 3">
    <name type="scientific">Pseudoalteromonas aurantia 208</name>
    <dbReference type="NCBI Taxonomy" id="1314867"/>
    <lineage>
        <taxon>Bacteria</taxon>
        <taxon>Pseudomonadati</taxon>
        <taxon>Pseudomonadota</taxon>
        <taxon>Gammaproteobacteria</taxon>
        <taxon>Alteromonadales</taxon>
        <taxon>Pseudoalteromonadaceae</taxon>
        <taxon>Pseudoalteromonas</taxon>
    </lineage>
</organism>
<feature type="transmembrane region" description="Helical" evidence="1">
    <location>
        <begin position="149"/>
        <end position="173"/>
    </location>
</feature>
<dbReference type="Pfam" id="PF06197">
    <property type="entry name" value="DUF998"/>
    <property type="match status" value="1"/>
</dbReference>
<feature type="transmembrane region" description="Helical" evidence="1">
    <location>
        <begin position="84"/>
        <end position="102"/>
    </location>
</feature>
<keyword evidence="1" id="KW-1133">Transmembrane helix</keyword>
<protein>
    <recommendedName>
        <fullName evidence="4">DUF998 domain-containing protein</fullName>
    </recommendedName>
</protein>
<keyword evidence="3" id="KW-1185">Reference proteome</keyword>
<keyword evidence="1" id="KW-0812">Transmembrane</keyword>
<dbReference type="Proteomes" id="UP000615755">
    <property type="component" value="Unassembled WGS sequence"/>
</dbReference>
<comment type="caution">
    <text evidence="2">The sequence shown here is derived from an EMBL/GenBank/DDBJ whole genome shotgun (WGS) entry which is preliminary data.</text>
</comment>
<feature type="transmembrane region" description="Helical" evidence="1">
    <location>
        <begin position="55"/>
        <end position="72"/>
    </location>
</feature>
<feature type="transmembrane region" description="Helical" evidence="1">
    <location>
        <begin position="185"/>
        <end position="201"/>
    </location>
</feature>
<gene>
    <name evidence="2" type="ORF">PAUR_a2003</name>
</gene>
<proteinExistence type="predicted"/>
<evidence type="ECO:0000256" key="1">
    <source>
        <dbReference type="SAM" id="Phobius"/>
    </source>
</evidence>
<evidence type="ECO:0008006" key="4">
    <source>
        <dbReference type="Google" id="ProtNLM"/>
    </source>
</evidence>
<dbReference type="EMBL" id="AQGV01000012">
    <property type="protein sequence ID" value="MBE0368411.1"/>
    <property type="molecule type" value="Genomic_DNA"/>
</dbReference>
<feature type="transmembrane region" description="Helical" evidence="1">
    <location>
        <begin position="122"/>
        <end position="143"/>
    </location>
</feature>
<name>A0ABR9EBM9_9GAMM</name>
<accession>A0ABR9EBM9</accession>
<dbReference type="InterPro" id="IPR009339">
    <property type="entry name" value="DUF998"/>
</dbReference>